<reference evidence="10 11" key="1">
    <citation type="journal article" date="2010" name="J. Bacteriol.">
        <title>Complete genome sequence of the aerobic facultative methanotroph Methylocella silvestris BL2.</title>
        <authorList>
            <person name="Chen Y."/>
            <person name="Crombie A."/>
            <person name="Rahman M.T."/>
            <person name="Dedysh S.N."/>
            <person name="Liesack W."/>
            <person name="Stott M.B."/>
            <person name="Alam M."/>
            <person name="Theisen A.R."/>
            <person name="Murrell J.C."/>
            <person name="Dunfield P.F."/>
        </authorList>
    </citation>
    <scope>NUCLEOTIDE SEQUENCE [LARGE SCALE GENOMIC DNA]</scope>
    <source>
        <strain evidence="11">DSM 15510 / CIP 108128 / LMG 27833 / NCIMB 13906 / BL2</strain>
    </source>
</reference>
<evidence type="ECO:0000256" key="3">
    <source>
        <dbReference type="ARBA" id="ARBA00022723"/>
    </source>
</evidence>
<dbReference type="Gene3D" id="6.10.250.3150">
    <property type="match status" value="1"/>
</dbReference>
<evidence type="ECO:0000256" key="2">
    <source>
        <dbReference type="ARBA" id="ARBA00022670"/>
    </source>
</evidence>
<dbReference type="STRING" id="395965.Msil_0644"/>
<keyword evidence="6" id="KW-0482">Metalloprotease</keyword>
<name>B8ENA3_METSB</name>
<dbReference type="GO" id="GO:0004222">
    <property type="term" value="F:metalloendopeptidase activity"/>
    <property type="evidence" value="ECO:0007669"/>
    <property type="project" value="TreeGrafter"/>
</dbReference>
<dbReference type="PANTHER" id="PTHR21666:SF288">
    <property type="entry name" value="CELL DIVISION PROTEIN YTFB"/>
    <property type="match status" value="1"/>
</dbReference>
<evidence type="ECO:0000256" key="6">
    <source>
        <dbReference type="ARBA" id="ARBA00023049"/>
    </source>
</evidence>
<evidence type="ECO:0000256" key="8">
    <source>
        <dbReference type="SAM" id="SignalP"/>
    </source>
</evidence>
<keyword evidence="7" id="KW-0175">Coiled coil</keyword>
<feature type="chain" id="PRO_5002871090" evidence="8">
    <location>
        <begin position="34"/>
        <end position="457"/>
    </location>
</feature>
<feature type="coiled-coil region" evidence="7">
    <location>
        <begin position="57"/>
        <end position="119"/>
    </location>
</feature>
<keyword evidence="5" id="KW-0862">Zinc</keyword>
<dbReference type="RefSeq" id="WP_012589686.1">
    <property type="nucleotide sequence ID" value="NC_011666.1"/>
</dbReference>
<dbReference type="Pfam" id="PF01551">
    <property type="entry name" value="Peptidase_M23"/>
    <property type="match status" value="1"/>
</dbReference>
<keyword evidence="3" id="KW-0479">Metal-binding</keyword>
<evidence type="ECO:0000313" key="10">
    <source>
        <dbReference type="EMBL" id="ACK49616.1"/>
    </source>
</evidence>
<dbReference type="GO" id="GO:0046872">
    <property type="term" value="F:metal ion binding"/>
    <property type="evidence" value="ECO:0007669"/>
    <property type="project" value="UniProtKB-KW"/>
</dbReference>
<dbReference type="InterPro" id="IPR050570">
    <property type="entry name" value="Cell_wall_metabolism_enzyme"/>
</dbReference>
<proteinExistence type="predicted"/>
<feature type="signal peptide" evidence="8">
    <location>
        <begin position="1"/>
        <end position="33"/>
    </location>
</feature>
<dbReference type="InterPro" id="IPR011055">
    <property type="entry name" value="Dup_hybrid_motif"/>
</dbReference>
<dbReference type="HOGENOM" id="CLU_029425_15_0_5"/>
<dbReference type="OrthoDB" id="9809144at2"/>
<evidence type="ECO:0000256" key="4">
    <source>
        <dbReference type="ARBA" id="ARBA00022801"/>
    </source>
</evidence>
<dbReference type="EMBL" id="CP001280">
    <property type="protein sequence ID" value="ACK49616.1"/>
    <property type="molecule type" value="Genomic_DNA"/>
</dbReference>
<dbReference type="PANTHER" id="PTHR21666">
    <property type="entry name" value="PEPTIDASE-RELATED"/>
    <property type="match status" value="1"/>
</dbReference>
<comment type="cofactor">
    <cofactor evidence="1">
        <name>Zn(2+)</name>
        <dbReference type="ChEBI" id="CHEBI:29105"/>
    </cofactor>
</comment>
<evidence type="ECO:0000256" key="7">
    <source>
        <dbReference type="SAM" id="Coils"/>
    </source>
</evidence>
<evidence type="ECO:0000256" key="1">
    <source>
        <dbReference type="ARBA" id="ARBA00001947"/>
    </source>
</evidence>
<dbReference type="InterPro" id="IPR016047">
    <property type="entry name" value="M23ase_b-sheet_dom"/>
</dbReference>
<feature type="coiled-coil region" evidence="7">
    <location>
        <begin position="229"/>
        <end position="277"/>
    </location>
</feature>
<evidence type="ECO:0000256" key="5">
    <source>
        <dbReference type="ARBA" id="ARBA00022833"/>
    </source>
</evidence>
<evidence type="ECO:0000313" key="11">
    <source>
        <dbReference type="Proteomes" id="UP000002257"/>
    </source>
</evidence>
<dbReference type="AlphaFoldDB" id="B8ENA3"/>
<organism evidence="10 11">
    <name type="scientific">Methylocella silvestris (strain DSM 15510 / CIP 108128 / LMG 27833 / NCIMB 13906 / BL2)</name>
    <dbReference type="NCBI Taxonomy" id="395965"/>
    <lineage>
        <taxon>Bacteria</taxon>
        <taxon>Pseudomonadati</taxon>
        <taxon>Pseudomonadota</taxon>
        <taxon>Alphaproteobacteria</taxon>
        <taxon>Hyphomicrobiales</taxon>
        <taxon>Beijerinckiaceae</taxon>
        <taxon>Methylocella</taxon>
    </lineage>
</organism>
<dbReference type="KEGG" id="msl:Msil_0644"/>
<feature type="domain" description="M23ase beta-sheet core" evidence="9">
    <location>
        <begin position="341"/>
        <end position="443"/>
    </location>
</feature>
<keyword evidence="2" id="KW-0645">Protease</keyword>
<dbReference type="Proteomes" id="UP000002257">
    <property type="component" value="Chromosome"/>
</dbReference>
<gene>
    <name evidence="10" type="ordered locus">Msil_0644</name>
</gene>
<dbReference type="CDD" id="cd12797">
    <property type="entry name" value="M23_peptidase"/>
    <property type="match status" value="1"/>
</dbReference>
<dbReference type="Gene3D" id="2.70.70.10">
    <property type="entry name" value="Glucose Permease (Domain IIA)"/>
    <property type="match status" value="1"/>
</dbReference>
<accession>B8ENA3</accession>
<sequence length="457" mass="48014">MVKDQVKSKAAAPHRFGFALACCVAGAASVGFAQTAAPNPPAGGDAYDMLSGRRLELRGMQDTIGAAEEQRAKIESEAASIRTDRAKLTTALVDLVRQIDDRERAIAEAEQRLDTLTGSEEAIRRSLASRRSVITEVLASLQRMGRKPPPALLVAPDDMLAALRASMMLGAVLPEMRAETEALASDLSDLLQLRKSIAAERDSLANEVNKLGLDRQRLAALIDARQAALAAAEKALSAENVRAAELARQAASLKDLIARMESEVAAAGRAAEEARKADEAQKAAQAAAPEAQRKIAMAPFKDPARLAPASAFADTKGMLPTPVAGGVQRSFGAPDGFGGTEKGMLIATRANAIVVSPADGWAAYAGPYRSYGQVLIINAGQGYYIILAGMDRINVNVGQFLVAGEPVAVMGDGSAKTAAAIAIGAAQPILYIEFRKDGAAIDPGPWWAKPELQKVRG</sequence>
<evidence type="ECO:0000259" key="9">
    <source>
        <dbReference type="Pfam" id="PF01551"/>
    </source>
</evidence>
<keyword evidence="4" id="KW-0378">Hydrolase</keyword>
<protein>
    <submittedName>
        <fullName evidence="10">Peptidase M23</fullName>
    </submittedName>
</protein>
<keyword evidence="8" id="KW-0732">Signal</keyword>
<dbReference type="GO" id="GO:0006508">
    <property type="term" value="P:proteolysis"/>
    <property type="evidence" value="ECO:0007669"/>
    <property type="project" value="UniProtKB-KW"/>
</dbReference>
<dbReference type="SUPFAM" id="SSF51261">
    <property type="entry name" value="Duplicated hybrid motif"/>
    <property type="match status" value="1"/>
</dbReference>
<keyword evidence="11" id="KW-1185">Reference proteome</keyword>
<dbReference type="eggNOG" id="COG4942">
    <property type="taxonomic scope" value="Bacteria"/>
</dbReference>